<gene>
    <name evidence="1" type="ORF">L2E82_18553</name>
</gene>
<proteinExistence type="predicted"/>
<accession>A0ACB9FBC4</accession>
<reference evidence="2" key="1">
    <citation type="journal article" date="2022" name="Mol. Ecol. Resour.">
        <title>The genomes of chicory, endive, great burdock and yacon provide insights into Asteraceae palaeo-polyploidization history and plant inulin production.</title>
        <authorList>
            <person name="Fan W."/>
            <person name="Wang S."/>
            <person name="Wang H."/>
            <person name="Wang A."/>
            <person name="Jiang F."/>
            <person name="Liu H."/>
            <person name="Zhao H."/>
            <person name="Xu D."/>
            <person name="Zhang Y."/>
        </authorList>
    </citation>
    <scope>NUCLEOTIDE SEQUENCE [LARGE SCALE GENOMIC DNA]</scope>
    <source>
        <strain evidence="2">cv. Punajuju</strain>
    </source>
</reference>
<organism evidence="1 2">
    <name type="scientific">Cichorium intybus</name>
    <name type="common">Chicory</name>
    <dbReference type="NCBI Taxonomy" id="13427"/>
    <lineage>
        <taxon>Eukaryota</taxon>
        <taxon>Viridiplantae</taxon>
        <taxon>Streptophyta</taxon>
        <taxon>Embryophyta</taxon>
        <taxon>Tracheophyta</taxon>
        <taxon>Spermatophyta</taxon>
        <taxon>Magnoliopsida</taxon>
        <taxon>eudicotyledons</taxon>
        <taxon>Gunneridae</taxon>
        <taxon>Pentapetalae</taxon>
        <taxon>asterids</taxon>
        <taxon>campanulids</taxon>
        <taxon>Asterales</taxon>
        <taxon>Asteraceae</taxon>
        <taxon>Cichorioideae</taxon>
        <taxon>Cichorieae</taxon>
        <taxon>Cichoriinae</taxon>
        <taxon>Cichorium</taxon>
    </lineage>
</organism>
<sequence>MNPKHFIIIFLTLIVLGESSTNPEEFYKTCTDSFTCGNISGFRFPFRRETDPAYCGYPGFELNCDEKNAPTINIKNMTYHVKSIDPTAQILKIVREDMIESMCPQDRVNTTMDYTLFDYTSGYINTTLLFGCSVSFNGMGIGPTSCDNNGGSTVFFMPGIHVPEGCESGVVVPGPDRFFDLSELGRVLQDGFEVKWKVGDAVCTGCSQSGGRCVYDDDTRLTACGCPDPPFLADRCAGVNKTRVESSPKPSKELFPILFLIKN</sequence>
<evidence type="ECO:0000313" key="2">
    <source>
        <dbReference type="Proteomes" id="UP001055811"/>
    </source>
</evidence>
<keyword evidence="2" id="KW-1185">Reference proteome</keyword>
<name>A0ACB9FBC4_CICIN</name>
<evidence type="ECO:0000313" key="1">
    <source>
        <dbReference type="EMBL" id="KAI3768121.1"/>
    </source>
</evidence>
<reference evidence="1 2" key="2">
    <citation type="journal article" date="2022" name="Mol. Ecol. Resour.">
        <title>The genomes of chicory, endive, great burdock and yacon provide insights into Asteraceae paleo-polyploidization history and plant inulin production.</title>
        <authorList>
            <person name="Fan W."/>
            <person name="Wang S."/>
            <person name="Wang H."/>
            <person name="Wang A."/>
            <person name="Jiang F."/>
            <person name="Liu H."/>
            <person name="Zhao H."/>
            <person name="Xu D."/>
            <person name="Zhang Y."/>
        </authorList>
    </citation>
    <scope>NUCLEOTIDE SEQUENCE [LARGE SCALE GENOMIC DNA]</scope>
    <source>
        <strain evidence="2">cv. Punajuju</strain>
        <tissue evidence="1">Leaves</tissue>
    </source>
</reference>
<comment type="caution">
    <text evidence="1">The sequence shown here is derived from an EMBL/GenBank/DDBJ whole genome shotgun (WGS) entry which is preliminary data.</text>
</comment>
<dbReference type="EMBL" id="CM042011">
    <property type="protein sequence ID" value="KAI3768121.1"/>
    <property type="molecule type" value="Genomic_DNA"/>
</dbReference>
<protein>
    <submittedName>
        <fullName evidence="1">Uncharacterized protein</fullName>
    </submittedName>
</protein>
<dbReference type="Proteomes" id="UP001055811">
    <property type="component" value="Linkage Group LG03"/>
</dbReference>